<dbReference type="AlphaFoldDB" id="U5DD12"/>
<dbReference type="EMBL" id="KI392059">
    <property type="protein sequence ID" value="ERN20429.1"/>
    <property type="molecule type" value="Genomic_DNA"/>
</dbReference>
<evidence type="ECO:0000313" key="3">
    <source>
        <dbReference type="Proteomes" id="UP000017836"/>
    </source>
</evidence>
<evidence type="ECO:0000256" key="1">
    <source>
        <dbReference type="SAM" id="MobiDB-lite"/>
    </source>
</evidence>
<feature type="compositionally biased region" description="Basic residues" evidence="1">
    <location>
        <begin position="96"/>
        <end position="108"/>
    </location>
</feature>
<gene>
    <name evidence="2" type="ORF">AMTR_s00068p00112460</name>
</gene>
<keyword evidence="3" id="KW-1185">Reference proteome</keyword>
<dbReference type="Proteomes" id="UP000017836">
    <property type="component" value="Unassembled WGS sequence"/>
</dbReference>
<reference evidence="3" key="1">
    <citation type="journal article" date="2013" name="Science">
        <title>The Amborella genome and the evolution of flowering plants.</title>
        <authorList>
            <consortium name="Amborella Genome Project"/>
        </authorList>
    </citation>
    <scope>NUCLEOTIDE SEQUENCE [LARGE SCALE GENOMIC DNA]</scope>
</reference>
<organism evidence="2 3">
    <name type="scientific">Amborella trichopoda</name>
    <dbReference type="NCBI Taxonomy" id="13333"/>
    <lineage>
        <taxon>Eukaryota</taxon>
        <taxon>Viridiplantae</taxon>
        <taxon>Streptophyta</taxon>
        <taxon>Embryophyta</taxon>
        <taxon>Tracheophyta</taxon>
        <taxon>Spermatophyta</taxon>
        <taxon>Magnoliopsida</taxon>
        <taxon>Amborellales</taxon>
        <taxon>Amborellaceae</taxon>
        <taxon>Amborella</taxon>
    </lineage>
</organism>
<protein>
    <submittedName>
        <fullName evidence="2">Uncharacterized protein</fullName>
    </submittedName>
</protein>
<sequence length="108" mass="12216">MGPIAQEHAIAARQELSIQEVYAIEEANEETNEDTDEEVDEEAEDEVIVLEPVEVVEVAPLPEPVDVERRFNFEPVPGKGITIRQQDEGPSQISRARTKQSKPRHRET</sequence>
<accession>U5DD12</accession>
<proteinExistence type="predicted"/>
<name>U5DD12_AMBTC</name>
<dbReference type="HOGENOM" id="CLU_2200488_0_0_1"/>
<evidence type="ECO:0000313" key="2">
    <source>
        <dbReference type="EMBL" id="ERN20429.1"/>
    </source>
</evidence>
<feature type="region of interest" description="Disordered" evidence="1">
    <location>
        <begin position="77"/>
        <end position="108"/>
    </location>
</feature>
<dbReference type="Gramene" id="ERN20429">
    <property type="protein sequence ID" value="ERN20429"/>
    <property type="gene ID" value="AMTR_s00068p00112460"/>
</dbReference>